<dbReference type="HOGENOM" id="CLU_1765084_0_0_9"/>
<protein>
    <submittedName>
        <fullName evidence="2">Uncharacterized protein</fullName>
    </submittedName>
</protein>
<name>F6B8C6_DESCC</name>
<feature type="region of interest" description="Disordered" evidence="1">
    <location>
        <begin position="139"/>
        <end position="162"/>
    </location>
</feature>
<evidence type="ECO:0000313" key="3">
    <source>
        <dbReference type="Proteomes" id="UP000009226"/>
    </source>
</evidence>
<evidence type="ECO:0000313" key="2">
    <source>
        <dbReference type="EMBL" id="AEF94690.1"/>
    </source>
</evidence>
<dbReference type="RefSeq" id="WP_003544319.1">
    <property type="nucleotide sequence ID" value="NC_015565.1"/>
</dbReference>
<accession>F6B8C6</accession>
<dbReference type="AlphaFoldDB" id="F6B8C6"/>
<keyword evidence="3" id="KW-1185">Reference proteome</keyword>
<dbReference type="Proteomes" id="UP000009226">
    <property type="component" value="Chromosome"/>
</dbReference>
<proteinExistence type="predicted"/>
<organism evidence="2 3">
    <name type="scientific">Desulfotomaculum nigrificans (strain DSM 14880 / VKM B-2319 / CO-1-SRB)</name>
    <name type="common">Desulfotomaculum carboxydivorans</name>
    <dbReference type="NCBI Taxonomy" id="868595"/>
    <lineage>
        <taxon>Bacteria</taxon>
        <taxon>Bacillati</taxon>
        <taxon>Bacillota</taxon>
        <taxon>Clostridia</taxon>
        <taxon>Eubacteriales</taxon>
        <taxon>Desulfotomaculaceae</taxon>
        <taxon>Desulfotomaculum</taxon>
    </lineage>
</organism>
<dbReference type="KEGG" id="dca:Desca_1846"/>
<evidence type="ECO:0000256" key="1">
    <source>
        <dbReference type="SAM" id="MobiDB-lite"/>
    </source>
</evidence>
<sequence length="162" mass="16968">MSDQVEVKGGMGMMPGHEHMPMMMVPTLMQRLAQLLHRPISVFLKGEQEAPVTGTLHAVGQDYLELHNGTNNNTQVTIIPLWSVLAVTATGAMGDVCPPPTGYPTAPIMGPGPGMPGCPMPGMPECPMPGMTGGMTGGMPGMPGMPGMSPMSVKDAKKEENK</sequence>
<dbReference type="EMBL" id="CP002736">
    <property type="protein sequence ID" value="AEF94690.1"/>
    <property type="molecule type" value="Genomic_DNA"/>
</dbReference>
<reference evidence="2" key="1">
    <citation type="submission" date="2011-05" db="EMBL/GenBank/DDBJ databases">
        <title>Complete sequence of Desulfotomaculum carboxydivorans CO-1-SRB.</title>
        <authorList>
            <consortium name="US DOE Joint Genome Institute"/>
            <person name="Lucas S."/>
            <person name="Han J."/>
            <person name="Lapidus A."/>
            <person name="Cheng J.-F."/>
            <person name="Goodwin L."/>
            <person name="Pitluck S."/>
            <person name="Peters L."/>
            <person name="Mikhailova N."/>
            <person name="Lu M."/>
            <person name="Han C."/>
            <person name="Tapia R."/>
            <person name="Land M."/>
            <person name="Hauser L."/>
            <person name="Kyrpides N."/>
            <person name="Ivanova N."/>
            <person name="Pagani I."/>
            <person name="Stams A."/>
            <person name="Plugge C."/>
            <person name="Muyzer G."/>
            <person name="Kuever J."/>
            <person name="Parshina S."/>
            <person name="Ivanova A."/>
            <person name="Nazina T."/>
            <person name="Woyke T."/>
        </authorList>
    </citation>
    <scope>NUCLEOTIDE SEQUENCE [LARGE SCALE GENOMIC DNA]</scope>
    <source>
        <strain evidence="2">CO-1-SRB</strain>
    </source>
</reference>
<gene>
    <name evidence="2" type="ordered locus">Desca_1846</name>
</gene>